<dbReference type="SMART" id="SM00220">
    <property type="entry name" value="S_TKc"/>
    <property type="match status" value="1"/>
</dbReference>
<comment type="caution">
    <text evidence="8">The sequence shown here is derived from an EMBL/GenBank/DDBJ whole genome shotgun (WGS) entry which is preliminary data.</text>
</comment>
<accession>A0ABQ7TA21</accession>
<feature type="region of interest" description="Disordered" evidence="6">
    <location>
        <begin position="293"/>
        <end position="318"/>
    </location>
</feature>
<dbReference type="InterPro" id="IPR001245">
    <property type="entry name" value="Ser-Thr/Tyr_kinase_cat_dom"/>
</dbReference>
<dbReference type="Gene3D" id="1.10.510.10">
    <property type="entry name" value="Transferase(Phosphotransferase) domain 1"/>
    <property type="match status" value="2"/>
</dbReference>
<comment type="similarity">
    <text evidence="5">Belongs to the protein kinase superfamily.</text>
</comment>
<proteinExistence type="inferred from homology"/>
<keyword evidence="2 4" id="KW-0547">Nucleotide-binding</keyword>
<dbReference type="Proteomes" id="UP000826234">
    <property type="component" value="Unassembled WGS sequence"/>
</dbReference>
<keyword evidence="3 4" id="KW-0067">ATP-binding</keyword>
<dbReference type="InterPro" id="IPR017441">
    <property type="entry name" value="Protein_kinase_ATP_BS"/>
</dbReference>
<dbReference type="PANTHER" id="PTHR44329:SF297">
    <property type="entry name" value="RECEPTOR-INTERACTING SERINE_THREONINE-PROTEIN KINASE 3"/>
    <property type="match status" value="1"/>
</dbReference>
<evidence type="ECO:0000256" key="3">
    <source>
        <dbReference type="ARBA" id="ARBA00022840"/>
    </source>
</evidence>
<organism evidence="8 9">
    <name type="scientific">Phrynosoma platyrhinos</name>
    <name type="common">Desert horned lizard</name>
    <dbReference type="NCBI Taxonomy" id="52577"/>
    <lineage>
        <taxon>Eukaryota</taxon>
        <taxon>Metazoa</taxon>
        <taxon>Chordata</taxon>
        <taxon>Craniata</taxon>
        <taxon>Vertebrata</taxon>
        <taxon>Euteleostomi</taxon>
        <taxon>Lepidosauria</taxon>
        <taxon>Squamata</taxon>
        <taxon>Bifurcata</taxon>
        <taxon>Unidentata</taxon>
        <taxon>Episquamata</taxon>
        <taxon>Toxicofera</taxon>
        <taxon>Iguania</taxon>
        <taxon>Phrynosomatidae</taxon>
        <taxon>Phrynosomatinae</taxon>
        <taxon>Phrynosoma</taxon>
    </lineage>
</organism>
<dbReference type="InterPro" id="IPR011009">
    <property type="entry name" value="Kinase-like_dom_sf"/>
</dbReference>
<feature type="compositionally biased region" description="Basic and acidic residues" evidence="6">
    <location>
        <begin position="293"/>
        <end position="313"/>
    </location>
</feature>
<gene>
    <name evidence="8" type="ORF">JD844_001166</name>
</gene>
<evidence type="ECO:0000256" key="6">
    <source>
        <dbReference type="SAM" id="MobiDB-lite"/>
    </source>
</evidence>
<dbReference type="PANTHER" id="PTHR44329">
    <property type="entry name" value="SERINE/THREONINE-PROTEIN KINASE TNNI3K-RELATED"/>
    <property type="match status" value="1"/>
</dbReference>
<protein>
    <recommendedName>
        <fullName evidence="7">Protein kinase domain-containing protein</fullName>
    </recommendedName>
</protein>
<sequence>MATPNKFYEEISRERMKDLYFIGRGAFGDIYRARHQDWGIDVAVKILSRLSSLMGQVSFIPWALRFRILYQVALGMNFLHSLSPPLLHLDLKLSNILLDADLHAKVADFGLSKFKRGTTQCASQVSGEKGGYGGTLEYLPPEAFSDLNYRPTPGTDVYSYGILMWSLLSWQEPYSSQRPSTDVLEKTENVPKLDDGIRLMKRCWHNEKVQRPSFRVCSQEMESVFFCHREQINAAVRKVQDILMQRKSSPLKETWLPSGSVSKRTSSAPLKLEKVENQQLVTASSGLEERFSTLRFEDSPSRQNDGRPRRPHSDTYVSSPFLNCPPGYLPYPQYFYGPHHQRDFGLAAPYHSLLPQFSPGASRGGIHIHGHGISGVQFGDNNCMHIVQTVEKKPEKSNNQKH</sequence>
<dbReference type="PROSITE" id="PS50011">
    <property type="entry name" value="PROTEIN_KINASE_DOM"/>
    <property type="match status" value="1"/>
</dbReference>
<evidence type="ECO:0000313" key="9">
    <source>
        <dbReference type="Proteomes" id="UP000826234"/>
    </source>
</evidence>
<dbReference type="Pfam" id="PF07714">
    <property type="entry name" value="PK_Tyr_Ser-Thr"/>
    <property type="match status" value="1"/>
</dbReference>
<dbReference type="InterPro" id="IPR008271">
    <property type="entry name" value="Ser/Thr_kinase_AS"/>
</dbReference>
<dbReference type="SUPFAM" id="SSF56112">
    <property type="entry name" value="Protein kinase-like (PK-like)"/>
    <property type="match status" value="1"/>
</dbReference>
<evidence type="ECO:0000256" key="2">
    <source>
        <dbReference type="ARBA" id="ARBA00022741"/>
    </source>
</evidence>
<keyword evidence="1 5" id="KW-0723">Serine/threonine-protein kinase</keyword>
<keyword evidence="9" id="KW-1185">Reference proteome</keyword>
<dbReference type="PROSITE" id="PS00108">
    <property type="entry name" value="PROTEIN_KINASE_ST"/>
    <property type="match status" value="1"/>
</dbReference>
<feature type="domain" description="Protein kinase" evidence="7">
    <location>
        <begin position="1"/>
        <end position="226"/>
    </location>
</feature>
<dbReference type="InterPro" id="IPR000719">
    <property type="entry name" value="Prot_kinase_dom"/>
</dbReference>
<evidence type="ECO:0000256" key="5">
    <source>
        <dbReference type="RuleBase" id="RU000304"/>
    </source>
</evidence>
<keyword evidence="1 5" id="KW-0808">Transferase</keyword>
<dbReference type="InterPro" id="IPR051681">
    <property type="entry name" value="Ser/Thr_Kinases-Pseudokinases"/>
</dbReference>
<dbReference type="EMBL" id="JAIPUX010000521">
    <property type="protein sequence ID" value="KAH0626270.1"/>
    <property type="molecule type" value="Genomic_DNA"/>
</dbReference>
<evidence type="ECO:0000256" key="1">
    <source>
        <dbReference type="ARBA" id="ARBA00022527"/>
    </source>
</evidence>
<evidence type="ECO:0000256" key="4">
    <source>
        <dbReference type="PROSITE-ProRule" id="PRU10141"/>
    </source>
</evidence>
<evidence type="ECO:0000259" key="7">
    <source>
        <dbReference type="PROSITE" id="PS50011"/>
    </source>
</evidence>
<name>A0ABQ7TA21_PHRPL</name>
<dbReference type="PROSITE" id="PS00107">
    <property type="entry name" value="PROTEIN_KINASE_ATP"/>
    <property type="match status" value="1"/>
</dbReference>
<feature type="binding site" evidence="4">
    <location>
        <position position="45"/>
    </location>
    <ligand>
        <name>ATP</name>
        <dbReference type="ChEBI" id="CHEBI:30616"/>
    </ligand>
</feature>
<keyword evidence="1 5" id="KW-0418">Kinase</keyword>
<reference evidence="8 9" key="1">
    <citation type="journal article" date="2022" name="Gigascience">
        <title>A chromosome-level genome assembly and annotation of the desert horned lizard, Phrynosoma platyrhinos, provides insight into chromosomal rearrangements among reptiles.</title>
        <authorList>
            <person name="Koochekian N."/>
            <person name="Ascanio A."/>
            <person name="Farleigh K."/>
            <person name="Card D.C."/>
            <person name="Schield D.R."/>
            <person name="Castoe T.A."/>
            <person name="Jezkova T."/>
        </authorList>
    </citation>
    <scope>NUCLEOTIDE SEQUENCE [LARGE SCALE GENOMIC DNA]</scope>
    <source>
        <strain evidence="8">NK-2021</strain>
    </source>
</reference>
<evidence type="ECO:0000313" key="8">
    <source>
        <dbReference type="EMBL" id="KAH0626270.1"/>
    </source>
</evidence>